<dbReference type="GeneID" id="30015995"/>
<proteinExistence type="predicted"/>
<evidence type="ECO:0000256" key="1">
    <source>
        <dbReference type="SAM" id="Coils"/>
    </source>
</evidence>
<evidence type="ECO:0000256" key="2">
    <source>
        <dbReference type="SAM" id="MobiDB-lite"/>
    </source>
</evidence>
<feature type="compositionally biased region" description="Low complexity" evidence="2">
    <location>
        <begin position="26"/>
        <end position="36"/>
    </location>
</feature>
<comment type="caution">
    <text evidence="3">The sequence shown here is derived from an EMBL/GenBank/DDBJ whole genome shotgun (WGS) entry which is preliminary data.</text>
</comment>
<organism evidence="3 4">
    <name type="scientific">Fonsecaea erecta</name>
    <dbReference type="NCBI Taxonomy" id="1367422"/>
    <lineage>
        <taxon>Eukaryota</taxon>
        <taxon>Fungi</taxon>
        <taxon>Dikarya</taxon>
        <taxon>Ascomycota</taxon>
        <taxon>Pezizomycotina</taxon>
        <taxon>Eurotiomycetes</taxon>
        <taxon>Chaetothyriomycetidae</taxon>
        <taxon>Chaetothyriales</taxon>
        <taxon>Herpotrichiellaceae</taxon>
        <taxon>Fonsecaea</taxon>
    </lineage>
</organism>
<feature type="compositionally biased region" description="Polar residues" evidence="2">
    <location>
        <begin position="51"/>
        <end position="61"/>
    </location>
</feature>
<feature type="compositionally biased region" description="Basic and acidic residues" evidence="2">
    <location>
        <begin position="221"/>
        <end position="238"/>
    </location>
</feature>
<reference evidence="3 4" key="1">
    <citation type="submission" date="2016-04" db="EMBL/GenBank/DDBJ databases">
        <title>Draft genome of Fonsecaea erecta CBS 125763.</title>
        <authorList>
            <person name="Weiss V.A."/>
            <person name="Vicente V.A."/>
            <person name="Raittz R.T."/>
            <person name="Moreno L.F."/>
            <person name="De Souza E.M."/>
            <person name="Pedrosa F.O."/>
            <person name="Steffens M.B."/>
            <person name="Faoro H."/>
            <person name="Tadra-Sfeir M.Z."/>
            <person name="Najafzadeh M.J."/>
            <person name="Felipe M.S."/>
            <person name="Teixeira M."/>
            <person name="Sun J."/>
            <person name="Xi L."/>
            <person name="Gomes R."/>
            <person name="De Azevedo C.M."/>
            <person name="Salgado C.G."/>
            <person name="Da Silva M.B."/>
            <person name="Nascimento M.F."/>
            <person name="Queiroz-Telles F."/>
            <person name="Attili D.S."/>
            <person name="Gorbushina A."/>
        </authorList>
    </citation>
    <scope>NUCLEOTIDE SEQUENCE [LARGE SCALE GENOMIC DNA]</scope>
    <source>
        <strain evidence="3 4">CBS 125763</strain>
    </source>
</reference>
<dbReference type="AlphaFoldDB" id="A0A178Z2B7"/>
<feature type="region of interest" description="Disordered" evidence="2">
    <location>
        <begin position="187"/>
        <end position="245"/>
    </location>
</feature>
<feature type="compositionally biased region" description="Basic and acidic residues" evidence="2">
    <location>
        <begin position="80"/>
        <end position="89"/>
    </location>
</feature>
<feature type="compositionally biased region" description="Polar residues" evidence="2">
    <location>
        <begin position="198"/>
        <end position="214"/>
    </location>
</feature>
<accession>A0A178Z2B7</accession>
<feature type="coiled-coil region" evidence="1">
    <location>
        <begin position="149"/>
        <end position="186"/>
    </location>
</feature>
<name>A0A178Z2B7_9EURO</name>
<protein>
    <submittedName>
        <fullName evidence="3">Uncharacterized protein</fullName>
    </submittedName>
</protein>
<dbReference type="EMBL" id="LVYI01000017">
    <property type="protein sequence ID" value="OAP53948.1"/>
    <property type="molecule type" value="Genomic_DNA"/>
</dbReference>
<keyword evidence="4" id="KW-1185">Reference proteome</keyword>
<keyword evidence="1" id="KW-0175">Coiled coil</keyword>
<dbReference type="RefSeq" id="XP_018687315.1">
    <property type="nucleotide sequence ID" value="XM_018843332.1"/>
</dbReference>
<evidence type="ECO:0000313" key="3">
    <source>
        <dbReference type="EMBL" id="OAP53948.1"/>
    </source>
</evidence>
<sequence length="269" mass="29892">MDAGKAPLRPPTRATDQPSRTRRLFSRLSFASLRLRAGQRACPGEEATEDNGMNPTENQDNLPPAVPNTVDTSPVPVDEPQGKGKARADDDHVEMPTCVIPNSPFTTGFEQFRLRTTSELMESAMSRPEAFFSSVRSLDRQLRMEHTQHEELKRSHQMLVTRVADLENTVQRLQQCNRNLTDITKDPEACAESGAPPLSQQLQDTNNDQLSCSVEASGRPADVEDKEKQCAPRGDGDPSRAPVATDQAWLEDAHWREFSAWVLSVVAMI</sequence>
<dbReference type="Proteomes" id="UP000078343">
    <property type="component" value="Unassembled WGS sequence"/>
</dbReference>
<feature type="region of interest" description="Disordered" evidence="2">
    <location>
        <begin position="1"/>
        <end position="89"/>
    </location>
</feature>
<gene>
    <name evidence="3" type="ORF">AYL99_11828</name>
</gene>
<evidence type="ECO:0000313" key="4">
    <source>
        <dbReference type="Proteomes" id="UP000078343"/>
    </source>
</evidence>